<dbReference type="InterPro" id="IPR027303">
    <property type="entry name" value="Gln_synth_gly_rich_site"/>
</dbReference>
<dbReference type="OrthoDB" id="9807095at2"/>
<keyword evidence="4" id="KW-0547">Nucleotide-binding</keyword>
<dbReference type="SUPFAM" id="SSF54368">
    <property type="entry name" value="Glutamine synthetase, N-terminal domain"/>
    <property type="match status" value="1"/>
</dbReference>
<evidence type="ECO:0000256" key="8">
    <source>
        <dbReference type="PROSITE-ProRule" id="PRU01330"/>
    </source>
</evidence>
<dbReference type="InterPro" id="IPR008146">
    <property type="entry name" value="Gln_synth_cat_dom"/>
</dbReference>
<dbReference type="AlphaFoldDB" id="A0A2T7G4V4"/>
<comment type="function">
    <text evidence="2">Catalyzes the ATP-dependent biosynthesis of glutamine from glutamate and ammonia.</text>
</comment>
<dbReference type="PROSITE" id="PS51986">
    <property type="entry name" value="GS_BETA_GRASP"/>
    <property type="match status" value="1"/>
</dbReference>
<gene>
    <name evidence="12" type="primary">glnT</name>
    <name evidence="12" type="ORF">DC366_13840</name>
</gene>
<reference evidence="12 13" key="1">
    <citation type="submission" date="2018-04" db="EMBL/GenBank/DDBJ databases">
        <title>Pelagivirga bohaiensis gen. nov., sp. nov., a bacterium isolated from the Bohai Sea.</title>
        <authorList>
            <person name="Ji X."/>
        </authorList>
    </citation>
    <scope>NUCLEOTIDE SEQUENCE [LARGE SCALE GENOMIC DNA]</scope>
    <source>
        <strain evidence="12 13">BH-SD19</strain>
    </source>
</reference>
<dbReference type="Gene3D" id="3.30.590.10">
    <property type="entry name" value="Glutamine synthetase/guanido kinase, catalytic domain"/>
    <property type="match status" value="1"/>
</dbReference>
<comment type="cofactor">
    <cofactor evidence="1">
        <name>Mg(2+)</name>
        <dbReference type="ChEBI" id="CHEBI:18420"/>
    </cofactor>
</comment>
<sequence length="451" mass="50126">MTTDQLVQDSQINLHDWGQERGIKYFMVNFTDILGTQRTKLVPIRAIGRMQENGAGFAGFAGGMDYTPSHPDMLVMPDADAVVQLPWQPDMAWVPGNPVMKNEYSAQAPRNVLRKQIADAAEMGLHFKIGVEPEFSLLNCDGTAVGDTLDTRRKPCYDQQAMMRNYHIIRETSDYMHELGWGCYQSDHEDANGQWEMNWDFDDVLTMADQLSFFKFMIKYVAEKHGMRASFMPKPLPGLTGNGLHAHISAWDGMGEDAKTNLFAGEGDTPAGRHGLSELGGHFLGGILKHGSGMTVICCPTVNSYKRIGAASTASGATWAPNSITWAGDNRTHLVRVPGGGRMELRLPDGATNPYLMPAVIMAAGLSGVRNKVDPGESHDMDQVIDESKVKDAAQLPQNMWEGLRTFESDTELTKSMGDEFAKGFVKLKQKEWNDYAMHFTQWERDHTLDI</sequence>
<evidence type="ECO:0000256" key="5">
    <source>
        <dbReference type="ARBA" id="ARBA00022840"/>
    </source>
</evidence>
<dbReference type="SMART" id="SM01230">
    <property type="entry name" value="Gln-synt_C"/>
    <property type="match status" value="1"/>
</dbReference>
<dbReference type="PROSITE" id="PS00181">
    <property type="entry name" value="GLNA_ATP"/>
    <property type="match status" value="1"/>
</dbReference>
<organism evidence="12 13">
    <name type="scientific">Pelagivirga sediminicola</name>
    <dbReference type="NCBI Taxonomy" id="2170575"/>
    <lineage>
        <taxon>Bacteria</taxon>
        <taxon>Pseudomonadati</taxon>
        <taxon>Pseudomonadota</taxon>
        <taxon>Alphaproteobacteria</taxon>
        <taxon>Rhodobacterales</taxon>
        <taxon>Paracoccaceae</taxon>
        <taxon>Pelagivirga</taxon>
    </lineage>
</organism>
<keyword evidence="7" id="KW-0535">Nitrogen fixation</keyword>
<dbReference type="EMBL" id="QCYH01000008">
    <property type="protein sequence ID" value="PVA09463.1"/>
    <property type="molecule type" value="Genomic_DNA"/>
</dbReference>
<dbReference type="SUPFAM" id="SSF55931">
    <property type="entry name" value="Glutamine synthetase/guanido kinase"/>
    <property type="match status" value="1"/>
</dbReference>
<dbReference type="InterPro" id="IPR036651">
    <property type="entry name" value="Gln_synt_N_sf"/>
</dbReference>
<feature type="domain" description="GS catalytic" evidence="11">
    <location>
        <begin position="109"/>
        <end position="451"/>
    </location>
</feature>
<comment type="similarity">
    <text evidence="8 9">Belongs to the glutamine synthetase family.</text>
</comment>
<keyword evidence="3 12" id="KW-0436">Ligase</keyword>
<dbReference type="PROSITE" id="PS51987">
    <property type="entry name" value="GS_CATALYTIC"/>
    <property type="match status" value="1"/>
</dbReference>
<keyword evidence="5" id="KW-0067">ATP-binding</keyword>
<comment type="caution">
    <text evidence="12">The sequence shown here is derived from an EMBL/GenBank/DDBJ whole genome shotgun (WGS) entry which is preliminary data.</text>
</comment>
<dbReference type="NCBIfam" id="TIGR03105">
    <property type="entry name" value="gln_synth_III"/>
    <property type="match status" value="1"/>
</dbReference>
<keyword evidence="13" id="KW-1185">Reference proteome</keyword>
<dbReference type="Gene3D" id="3.10.20.70">
    <property type="entry name" value="Glutamine synthetase, N-terminal domain"/>
    <property type="match status" value="1"/>
</dbReference>
<evidence type="ECO:0000313" key="12">
    <source>
        <dbReference type="EMBL" id="PVA09463.1"/>
    </source>
</evidence>
<dbReference type="GO" id="GO:0005524">
    <property type="term" value="F:ATP binding"/>
    <property type="evidence" value="ECO:0007669"/>
    <property type="project" value="UniProtKB-KW"/>
</dbReference>
<dbReference type="GO" id="GO:0004356">
    <property type="term" value="F:glutamine synthetase activity"/>
    <property type="evidence" value="ECO:0007669"/>
    <property type="project" value="InterPro"/>
</dbReference>
<evidence type="ECO:0000256" key="9">
    <source>
        <dbReference type="RuleBase" id="RU000384"/>
    </source>
</evidence>
<dbReference type="InterPro" id="IPR008147">
    <property type="entry name" value="Gln_synt_N"/>
</dbReference>
<dbReference type="Proteomes" id="UP000244446">
    <property type="component" value="Unassembled WGS sequence"/>
</dbReference>
<keyword evidence="6" id="KW-0460">Magnesium</keyword>
<dbReference type="PANTHER" id="PTHR43785">
    <property type="entry name" value="GAMMA-GLUTAMYLPUTRESCINE SYNTHETASE"/>
    <property type="match status" value="1"/>
</dbReference>
<dbReference type="Pfam" id="PF00120">
    <property type="entry name" value="Gln-synt_C"/>
    <property type="match status" value="1"/>
</dbReference>
<evidence type="ECO:0000256" key="1">
    <source>
        <dbReference type="ARBA" id="ARBA00001946"/>
    </source>
</evidence>
<evidence type="ECO:0000313" key="13">
    <source>
        <dbReference type="Proteomes" id="UP000244446"/>
    </source>
</evidence>
<feature type="domain" description="GS beta-grasp" evidence="10">
    <location>
        <begin position="21"/>
        <end position="103"/>
    </location>
</feature>
<evidence type="ECO:0000259" key="11">
    <source>
        <dbReference type="PROSITE" id="PS51987"/>
    </source>
</evidence>
<protein>
    <submittedName>
        <fullName evidence="12">Type III glutamate--ammonia ligase</fullName>
    </submittedName>
</protein>
<evidence type="ECO:0000256" key="6">
    <source>
        <dbReference type="ARBA" id="ARBA00022842"/>
    </source>
</evidence>
<evidence type="ECO:0000256" key="2">
    <source>
        <dbReference type="ARBA" id="ARBA00003117"/>
    </source>
</evidence>
<dbReference type="GO" id="GO:0006542">
    <property type="term" value="P:glutamine biosynthetic process"/>
    <property type="evidence" value="ECO:0007669"/>
    <property type="project" value="InterPro"/>
</dbReference>
<dbReference type="PANTHER" id="PTHR43785:SF12">
    <property type="entry name" value="TYPE-1 GLUTAMINE SYNTHETASE 2"/>
    <property type="match status" value="1"/>
</dbReference>
<dbReference type="RefSeq" id="WP_108692816.1">
    <property type="nucleotide sequence ID" value="NZ_QCYH01000008.1"/>
</dbReference>
<proteinExistence type="inferred from homology"/>
<accession>A0A2T7G4V4</accession>
<evidence type="ECO:0000256" key="4">
    <source>
        <dbReference type="ARBA" id="ARBA00022741"/>
    </source>
</evidence>
<evidence type="ECO:0000256" key="7">
    <source>
        <dbReference type="ARBA" id="ARBA00023231"/>
    </source>
</evidence>
<dbReference type="InterPro" id="IPR014746">
    <property type="entry name" value="Gln_synth/guanido_kin_cat_dom"/>
</dbReference>
<name>A0A2T7G4V4_9RHOB</name>
<evidence type="ECO:0000256" key="3">
    <source>
        <dbReference type="ARBA" id="ARBA00022598"/>
    </source>
</evidence>
<dbReference type="InterPro" id="IPR017536">
    <property type="entry name" value="Glutamine_synthetase_typeIII"/>
</dbReference>
<evidence type="ECO:0000259" key="10">
    <source>
        <dbReference type="PROSITE" id="PS51986"/>
    </source>
</evidence>